<dbReference type="NCBIfam" id="NF010733">
    <property type="entry name" value="PRK14135.1"/>
    <property type="match status" value="1"/>
</dbReference>
<evidence type="ECO:0000259" key="7">
    <source>
        <dbReference type="Pfam" id="PF21981"/>
    </source>
</evidence>
<feature type="domain" description="RecX third three-helical" evidence="7">
    <location>
        <begin position="216"/>
        <end position="264"/>
    </location>
</feature>
<accession>K0J6M3</accession>
<comment type="similarity">
    <text evidence="2 5">Belongs to the RecX family.</text>
</comment>
<dbReference type="Pfam" id="PF21982">
    <property type="entry name" value="RecX_HTH1"/>
    <property type="match status" value="1"/>
</dbReference>
<dbReference type="InterPro" id="IPR053926">
    <property type="entry name" value="RecX_HTH_1st"/>
</dbReference>
<dbReference type="PATRIC" id="fig|698758.3.peg.628"/>
<dbReference type="InterPro" id="IPR003783">
    <property type="entry name" value="Regulatory_RecX"/>
</dbReference>
<dbReference type="Gene3D" id="1.10.10.10">
    <property type="entry name" value="Winged helix-like DNA-binding domain superfamily/Winged helix DNA-binding domain"/>
    <property type="match status" value="4"/>
</dbReference>
<evidence type="ECO:0000313" key="10">
    <source>
        <dbReference type="Proteomes" id="UP000006294"/>
    </source>
</evidence>
<evidence type="ECO:0000259" key="8">
    <source>
        <dbReference type="Pfam" id="PF21982"/>
    </source>
</evidence>
<feature type="domain" description="RecX first three-helical" evidence="8">
    <location>
        <begin position="66"/>
        <end position="105"/>
    </location>
</feature>
<dbReference type="HOGENOM" id="CLU_066607_4_0_9"/>
<dbReference type="GO" id="GO:0005737">
    <property type="term" value="C:cytoplasm"/>
    <property type="evidence" value="ECO:0007669"/>
    <property type="project" value="UniProtKB-SubCell"/>
</dbReference>
<name>K0J6M3_AMPXN</name>
<dbReference type="InterPro" id="IPR036388">
    <property type="entry name" value="WH-like_DNA-bd_sf"/>
</dbReference>
<comment type="function">
    <text evidence="5">Modulates RecA activity.</text>
</comment>
<dbReference type="Pfam" id="PF21981">
    <property type="entry name" value="RecX_HTH3"/>
    <property type="match status" value="1"/>
</dbReference>
<reference evidence="9 10" key="1">
    <citation type="submission" date="2011-01" db="EMBL/GenBank/DDBJ databases">
        <title>Whole genome sequence of Amphibacillus xylinus NBRC 15112.</title>
        <authorList>
            <person name="Nakazawa H."/>
            <person name="Katano Y."/>
            <person name="Nakamura S."/>
            <person name="Sasagawa M."/>
            <person name="Fukada J."/>
            <person name="Arai T."/>
            <person name="Sasakura N."/>
            <person name="Mochizuki D."/>
            <person name="Hosoyama A."/>
            <person name="Harada K."/>
            <person name="Horikawa H."/>
            <person name="Kato Y."/>
            <person name="Harada T."/>
            <person name="Sasaki K."/>
            <person name="Sekiguchi M."/>
            <person name="Hodoyama M."/>
            <person name="Nishiko R."/>
            <person name="Narita H."/>
            <person name="Hanamaki A."/>
            <person name="Hata C."/>
            <person name="Konno Y."/>
            <person name="Niimura Y."/>
            <person name="Yamazaki S."/>
            <person name="Fujita N."/>
        </authorList>
    </citation>
    <scope>NUCLEOTIDE SEQUENCE [LARGE SCALE GENOMIC DNA]</scope>
    <source>
        <strain evidence="10">ATCC 51415 / DSM 6626 / JCM 7361 / LMG 17667 / NBRC 15112 / Ep01</strain>
    </source>
</reference>
<evidence type="ECO:0000313" key="9">
    <source>
        <dbReference type="EMBL" id="BAM46758.1"/>
    </source>
</evidence>
<dbReference type="KEGG" id="axl:AXY_06260"/>
<feature type="domain" description="RecX second three-helical" evidence="6">
    <location>
        <begin position="112"/>
        <end position="153"/>
    </location>
</feature>
<gene>
    <name evidence="5 9" type="primary">recX</name>
    <name evidence="9" type="ordered locus">AXY_06260</name>
</gene>
<dbReference type="RefSeq" id="WP_015009363.1">
    <property type="nucleotide sequence ID" value="NC_018704.1"/>
</dbReference>
<dbReference type="HAMAP" id="MF_01114">
    <property type="entry name" value="RecX"/>
    <property type="match status" value="1"/>
</dbReference>
<dbReference type="Pfam" id="PF02631">
    <property type="entry name" value="RecX_HTH2"/>
    <property type="match status" value="1"/>
</dbReference>
<evidence type="ECO:0000256" key="3">
    <source>
        <dbReference type="ARBA" id="ARBA00018111"/>
    </source>
</evidence>
<comment type="subcellular location">
    <subcellularLocation>
        <location evidence="1 5">Cytoplasm</location>
    </subcellularLocation>
</comment>
<dbReference type="GO" id="GO:0006282">
    <property type="term" value="P:regulation of DNA repair"/>
    <property type="evidence" value="ECO:0007669"/>
    <property type="project" value="UniProtKB-UniRule"/>
</dbReference>
<dbReference type="PANTHER" id="PTHR33602">
    <property type="entry name" value="REGULATORY PROTEIN RECX FAMILY PROTEIN"/>
    <property type="match status" value="1"/>
</dbReference>
<protein>
    <recommendedName>
        <fullName evidence="3 5">Regulatory protein RecX</fullName>
    </recommendedName>
</protein>
<dbReference type="Proteomes" id="UP000006294">
    <property type="component" value="Chromosome"/>
</dbReference>
<dbReference type="PANTHER" id="PTHR33602:SF1">
    <property type="entry name" value="REGULATORY PROTEIN RECX FAMILY PROTEIN"/>
    <property type="match status" value="1"/>
</dbReference>
<evidence type="ECO:0000259" key="6">
    <source>
        <dbReference type="Pfam" id="PF02631"/>
    </source>
</evidence>
<dbReference type="EMBL" id="AP012050">
    <property type="protein sequence ID" value="BAM46758.1"/>
    <property type="molecule type" value="Genomic_DNA"/>
</dbReference>
<evidence type="ECO:0000256" key="4">
    <source>
        <dbReference type="ARBA" id="ARBA00022490"/>
    </source>
</evidence>
<evidence type="ECO:0000256" key="5">
    <source>
        <dbReference type="HAMAP-Rule" id="MF_01114"/>
    </source>
</evidence>
<sequence length="270" mass="32221">MTEITRITIQKNNQHRYNIFIKKEGKEQYGFSVEEETLISEGLKKGEKLDQAKINELMRTDDLNKAYNSAIHYLSYRMRSTKEIKDYLLKKELDEEQLEVIIERLNRHNLLDDQAFAEAYVTTKMNTGFKGPEQIRIELVQKGIKHEMIDYALQLYSEQKQLILIEKWLGKQMKKSARQSYRQRINKMKQQLMQKGFQQSTIEQAFQQYELDKDDDQEWQALVYQGEKALRSYQAKSEGYQLVQKIKASLYRKGFNQDLIERFIDEHLPN</sequence>
<dbReference type="InterPro" id="IPR053924">
    <property type="entry name" value="RecX_HTH_2nd"/>
</dbReference>
<dbReference type="AlphaFoldDB" id="K0J6M3"/>
<proteinExistence type="inferred from homology"/>
<dbReference type="OrthoDB" id="5421057at2"/>
<keyword evidence="4 5" id="KW-0963">Cytoplasm</keyword>
<dbReference type="InterPro" id="IPR053925">
    <property type="entry name" value="RecX_HTH_3rd"/>
</dbReference>
<dbReference type="STRING" id="698758.AXY_06260"/>
<evidence type="ECO:0000256" key="2">
    <source>
        <dbReference type="ARBA" id="ARBA00009695"/>
    </source>
</evidence>
<keyword evidence="10" id="KW-1185">Reference proteome</keyword>
<dbReference type="eggNOG" id="COG2137">
    <property type="taxonomic scope" value="Bacteria"/>
</dbReference>
<evidence type="ECO:0000256" key="1">
    <source>
        <dbReference type="ARBA" id="ARBA00004496"/>
    </source>
</evidence>
<organism evidence="9 10">
    <name type="scientific">Amphibacillus xylanus (strain ATCC 51415 / DSM 6626 / JCM 7361 / LMG 17667 / NBRC 15112 / Ep01)</name>
    <dbReference type="NCBI Taxonomy" id="698758"/>
    <lineage>
        <taxon>Bacteria</taxon>
        <taxon>Bacillati</taxon>
        <taxon>Bacillota</taxon>
        <taxon>Bacilli</taxon>
        <taxon>Bacillales</taxon>
        <taxon>Bacillaceae</taxon>
        <taxon>Amphibacillus</taxon>
    </lineage>
</organism>